<protein>
    <submittedName>
        <fullName evidence="1">Uncharacterized protein</fullName>
    </submittedName>
</protein>
<comment type="caution">
    <text evidence="1">The sequence shown here is derived from an EMBL/GenBank/DDBJ whole genome shotgun (WGS) entry which is preliminary data.</text>
</comment>
<evidence type="ECO:0000313" key="1">
    <source>
        <dbReference type="EMBL" id="OGG72932.1"/>
    </source>
</evidence>
<organism evidence="1 2">
    <name type="scientific">Candidatus Kaiserbacteria bacterium RIFCSPLOWO2_01_FULL_53_17</name>
    <dbReference type="NCBI Taxonomy" id="1798511"/>
    <lineage>
        <taxon>Bacteria</taxon>
        <taxon>Candidatus Kaiseribacteriota</taxon>
    </lineage>
</organism>
<accession>A0A1F6EHY6</accession>
<evidence type="ECO:0000313" key="2">
    <source>
        <dbReference type="Proteomes" id="UP000177306"/>
    </source>
</evidence>
<sequence>MNGEPKEPRYEEYRKRAEKILISVKERISELPLMRDSLFARHRQEPRPETFRTITNEIIICFDRIDRVQRTLMEAYSNARKAKDTRAMKCCKSLLSDSNKALTHLVKIWDTTFRQAAAEGMLLPQEELVVARQGLDNVVRSTQMLQRYIRVLMDTKADAETGEIPVADEDRLSGFFEQLREMSENAMDRADLARRGDPRNGPLVSESTLLIKDLNHVVEKLAQVREAAIEAGLLSDPDYFEEDDEDR</sequence>
<dbReference type="Proteomes" id="UP000177306">
    <property type="component" value="Unassembled WGS sequence"/>
</dbReference>
<dbReference type="EMBL" id="MFLY01000023">
    <property type="protein sequence ID" value="OGG72932.1"/>
    <property type="molecule type" value="Genomic_DNA"/>
</dbReference>
<proteinExistence type="predicted"/>
<gene>
    <name evidence="1" type="ORF">A3A38_02830</name>
</gene>
<dbReference type="AlphaFoldDB" id="A0A1F6EHY6"/>
<reference evidence="1 2" key="1">
    <citation type="journal article" date="2016" name="Nat. Commun.">
        <title>Thousands of microbial genomes shed light on interconnected biogeochemical processes in an aquifer system.</title>
        <authorList>
            <person name="Anantharaman K."/>
            <person name="Brown C.T."/>
            <person name="Hug L.A."/>
            <person name="Sharon I."/>
            <person name="Castelle C.J."/>
            <person name="Probst A.J."/>
            <person name="Thomas B.C."/>
            <person name="Singh A."/>
            <person name="Wilkins M.J."/>
            <person name="Karaoz U."/>
            <person name="Brodie E.L."/>
            <person name="Williams K.H."/>
            <person name="Hubbard S.S."/>
            <person name="Banfield J.F."/>
        </authorList>
    </citation>
    <scope>NUCLEOTIDE SEQUENCE [LARGE SCALE GENOMIC DNA]</scope>
</reference>
<name>A0A1F6EHY6_9BACT</name>